<dbReference type="Pfam" id="PF21355">
    <property type="entry name" value="TRAF-mep_MATH"/>
    <property type="match status" value="1"/>
</dbReference>
<name>A0A6S7GT38_PARCT</name>
<comment type="caution">
    <text evidence="1">The sequence shown here is derived from an EMBL/GenBank/DDBJ whole genome shotgun (WGS) entry which is preliminary data.</text>
</comment>
<protein>
    <submittedName>
        <fullName evidence="1">TNF receptor-associated factor 4-like</fullName>
    </submittedName>
</protein>
<dbReference type="PANTHER" id="PTHR10131">
    <property type="entry name" value="TNF RECEPTOR ASSOCIATED FACTOR"/>
    <property type="match status" value="1"/>
</dbReference>
<dbReference type="Gene3D" id="2.60.210.10">
    <property type="entry name" value="Apoptosis, Tumor Necrosis Factor Receptor Associated Protein 2, Chain A"/>
    <property type="match status" value="1"/>
</dbReference>
<dbReference type="PANTHER" id="PTHR10131:SF94">
    <property type="entry name" value="TNF RECEPTOR-ASSOCIATED FACTOR 4"/>
    <property type="match status" value="1"/>
</dbReference>
<proteinExistence type="predicted"/>
<dbReference type="SUPFAM" id="SSF49599">
    <property type="entry name" value="TRAF domain-like"/>
    <property type="match status" value="1"/>
</dbReference>
<organism evidence="1 2">
    <name type="scientific">Paramuricea clavata</name>
    <name type="common">Red gorgonian</name>
    <name type="synonym">Violescent sea-whip</name>
    <dbReference type="NCBI Taxonomy" id="317549"/>
    <lineage>
        <taxon>Eukaryota</taxon>
        <taxon>Metazoa</taxon>
        <taxon>Cnidaria</taxon>
        <taxon>Anthozoa</taxon>
        <taxon>Octocorallia</taxon>
        <taxon>Malacalcyonacea</taxon>
        <taxon>Plexauridae</taxon>
        <taxon>Paramuricea</taxon>
    </lineage>
</organism>
<sequence length="97" mass="11297">LLKGEYDSLLRWPFQQEVKFTLIDQQNDLDERRNIVKVLAPAGNNEGVVNFQRPIKSCNTGRGYAKFVPHDVIRTRRYIRDDMMYLKIEVEPTATVG</sequence>
<dbReference type="PROSITE" id="PS50144">
    <property type="entry name" value="MATH"/>
    <property type="match status" value="1"/>
</dbReference>
<feature type="non-terminal residue" evidence="1">
    <location>
        <position position="1"/>
    </location>
</feature>
<dbReference type="EMBL" id="CACRXK020002159">
    <property type="protein sequence ID" value="CAB3992966.1"/>
    <property type="molecule type" value="Genomic_DNA"/>
</dbReference>
<dbReference type="InterPro" id="IPR002083">
    <property type="entry name" value="MATH/TRAF_dom"/>
</dbReference>
<dbReference type="InterPro" id="IPR008974">
    <property type="entry name" value="TRAF-like"/>
</dbReference>
<dbReference type="InterPro" id="IPR049342">
    <property type="entry name" value="TRAF1-6_MATH_dom"/>
</dbReference>
<keyword evidence="2" id="KW-1185">Reference proteome</keyword>
<dbReference type="Proteomes" id="UP001152795">
    <property type="component" value="Unassembled WGS sequence"/>
</dbReference>
<evidence type="ECO:0000313" key="2">
    <source>
        <dbReference type="Proteomes" id="UP001152795"/>
    </source>
</evidence>
<reference evidence="1" key="1">
    <citation type="submission" date="2020-04" db="EMBL/GenBank/DDBJ databases">
        <authorList>
            <person name="Alioto T."/>
            <person name="Alioto T."/>
            <person name="Gomez Garrido J."/>
        </authorList>
    </citation>
    <scope>NUCLEOTIDE SEQUENCE</scope>
    <source>
        <strain evidence="1">A484AB</strain>
    </source>
</reference>
<dbReference type="GO" id="GO:0043122">
    <property type="term" value="P:regulation of canonical NF-kappaB signal transduction"/>
    <property type="evidence" value="ECO:0007669"/>
    <property type="project" value="TreeGrafter"/>
</dbReference>
<dbReference type="AlphaFoldDB" id="A0A6S7GT38"/>
<evidence type="ECO:0000313" key="1">
    <source>
        <dbReference type="EMBL" id="CAB3992966.1"/>
    </source>
</evidence>
<dbReference type="OrthoDB" id="5987964at2759"/>
<gene>
    <name evidence="1" type="ORF">PACLA_8A029462</name>
</gene>
<accession>A0A6S7GT38</accession>
<keyword evidence="1" id="KW-0675">Receptor</keyword>